<dbReference type="InterPro" id="IPR039569">
    <property type="entry name" value="FAS1-like_DH_region"/>
</dbReference>
<protein>
    <recommendedName>
        <fullName evidence="1">FAS1-like dehydratase domain-containing protein</fullName>
    </recommendedName>
</protein>
<dbReference type="SUPFAM" id="SSF54637">
    <property type="entry name" value="Thioesterase/thiol ester dehydrase-isomerase"/>
    <property type="match status" value="2"/>
</dbReference>
<dbReference type="Gene3D" id="3.10.129.10">
    <property type="entry name" value="Hotdog Thioesterase"/>
    <property type="match status" value="2"/>
</dbReference>
<gene>
    <name evidence="2" type="ORF">AELLOGFF_05630</name>
</gene>
<accession>A0A5S9R4Q0</accession>
<dbReference type="CDD" id="cd03441">
    <property type="entry name" value="R_hydratase_like"/>
    <property type="match status" value="1"/>
</dbReference>
<dbReference type="AlphaFoldDB" id="A0A5S9R4Q0"/>
<proteinExistence type="predicted"/>
<name>A0A5S9R4Q0_MYCVN</name>
<feature type="domain" description="FAS1-like dehydratase" evidence="1">
    <location>
        <begin position="50"/>
        <end position="166"/>
    </location>
</feature>
<organism evidence="2 3">
    <name type="scientific">Mycolicibacterium vanbaalenii</name>
    <name type="common">Mycobacterium vanbaalenii</name>
    <dbReference type="NCBI Taxonomy" id="110539"/>
    <lineage>
        <taxon>Bacteria</taxon>
        <taxon>Bacillati</taxon>
        <taxon>Actinomycetota</taxon>
        <taxon>Actinomycetes</taxon>
        <taxon>Mycobacteriales</taxon>
        <taxon>Mycobacteriaceae</taxon>
        <taxon>Mycolicibacterium</taxon>
    </lineage>
</organism>
<dbReference type="Pfam" id="PF13452">
    <property type="entry name" value="FAS1_DH_region"/>
    <property type="match status" value="1"/>
</dbReference>
<evidence type="ECO:0000259" key="1">
    <source>
        <dbReference type="Pfam" id="PF13452"/>
    </source>
</evidence>
<keyword evidence="3" id="KW-1185">Reference proteome</keyword>
<sequence>MTTTKGAAGEVDKTTEARMPEAVIDDAMVESMKARAGVDLRIDHSINNEEATRIAVVKFAGGIGDVNTLWTDADQATASDYGAPVAPPSFVIGCFSGIQFGWPGLGAFHNATQAHFHQPVYWGDKITATCRYDGFTGPRPSKFAGRMVTDHFVNSYRNQRGELVAEINWQVVNFERGSAKARSKNVAVDMSKPELILPHPWTEDEIVAVEQQVLREQPRGSEFRYWEDVEVGEQIQTLTKGPIGLTDEVAFIAGGGTPIPRLKAHAAALADYQAHPAWSFRDPVMGSSEPIYAVHYNKAAANAMGVAFQYDVGFQRQCWQTQLLTHWSGDSGWLRECSSQYRGFVYLSDVVTLGGEVVGKSVTPEGEHVIDLTTFARNQRGADVMPGTATVALPVRDEQSPVARRARHV</sequence>
<dbReference type="EMBL" id="CACSIP010000037">
    <property type="protein sequence ID" value="CAA0129974.1"/>
    <property type="molecule type" value="Genomic_DNA"/>
</dbReference>
<evidence type="ECO:0000313" key="2">
    <source>
        <dbReference type="EMBL" id="CAA0129974.1"/>
    </source>
</evidence>
<evidence type="ECO:0000313" key="3">
    <source>
        <dbReference type="Proteomes" id="UP000430146"/>
    </source>
</evidence>
<dbReference type="Proteomes" id="UP000430146">
    <property type="component" value="Unassembled WGS sequence"/>
</dbReference>
<dbReference type="RefSeq" id="WP_234897653.1">
    <property type="nucleotide sequence ID" value="NZ_CACSIP010000037.1"/>
</dbReference>
<reference evidence="2 3" key="1">
    <citation type="submission" date="2019-11" db="EMBL/GenBank/DDBJ databases">
        <authorList>
            <person name="Holert J."/>
        </authorList>
    </citation>
    <scope>NUCLEOTIDE SEQUENCE [LARGE SCALE GENOMIC DNA]</scope>
    <source>
        <strain evidence="2">BC8_1</strain>
    </source>
</reference>
<dbReference type="InterPro" id="IPR029069">
    <property type="entry name" value="HotDog_dom_sf"/>
</dbReference>